<dbReference type="AlphaFoldDB" id="X1CVU9"/>
<sequence length="245" mass="27009">ELIRISDGAVIGKASALVGMDEKDSKGKLTWGGRNEYARKSMAITRATGKAYRLGFSWIMTLAGYEATPAEEISEGSFREVSKGKVRRPPGDKPKSQSRPDPVDPGAPSRAEVESVALETREPLEPLKLKETIQEWGSMYKAPCQDRHRGMLAKHLTTIFDGDDNSRYEVCYFLTGHGSSKEIPDPLVQALLKNWLQIDSWDGVPSQVAIGEAKAILEHVRSDEKEIIANAEKLGKSKGDPQKTE</sequence>
<organism evidence="2">
    <name type="scientific">marine sediment metagenome</name>
    <dbReference type="NCBI Taxonomy" id="412755"/>
    <lineage>
        <taxon>unclassified sequences</taxon>
        <taxon>metagenomes</taxon>
        <taxon>ecological metagenomes</taxon>
    </lineage>
</organism>
<feature type="compositionally biased region" description="Basic and acidic residues" evidence="1">
    <location>
        <begin position="77"/>
        <end position="95"/>
    </location>
</feature>
<accession>X1CVU9</accession>
<proteinExistence type="predicted"/>
<feature type="region of interest" description="Disordered" evidence="1">
    <location>
        <begin position="73"/>
        <end position="118"/>
    </location>
</feature>
<gene>
    <name evidence="2" type="ORF">S01H4_41165</name>
</gene>
<evidence type="ECO:0000256" key="1">
    <source>
        <dbReference type="SAM" id="MobiDB-lite"/>
    </source>
</evidence>
<dbReference type="EMBL" id="BART01022492">
    <property type="protein sequence ID" value="GAG97072.1"/>
    <property type="molecule type" value="Genomic_DNA"/>
</dbReference>
<comment type="caution">
    <text evidence="2">The sequence shown here is derived from an EMBL/GenBank/DDBJ whole genome shotgun (WGS) entry which is preliminary data.</text>
</comment>
<feature type="non-terminal residue" evidence="2">
    <location>
        <position position="1"/>
    </location>
</feature>
<name>X1CVU9_9ZZZZ</name>
<evidence type="ECO:0000313" key="2">
    <source>
        <dbReference type="EMBL" id="GAG97072.1"/>
    </source>
</evidence>
<reference evidence="2" key="1">
    <citation type="journal article" date="2014" name="Front. Microbiol.">
        <title>High frequency of phylogenetically diverse reductive dehalogenase-homologous genes in deep subseafloor sedimentary metagenomes.</title>
        <authorList>
            <person name="Kawai M."/>
            <person name="Futagami T."/>
            <person name="Toyoda A."/>
            <person name="Takaki Y."/>
            <person name="Nishi S."/>
            <person name="Hori S."/>
            <person name="Arai W."/>
            <person name="Tsubouchi T."/>
            <person name="Morono Y."/>
            <person name="Uchiyama I."/>
            <person name="Ito T."/>
            <person name="Fujiyama A."/>
            <person name="Inagaki F."/>
            <person name="Takami H."/>
        </authorList>
    </citation>
    <scope>NUCLEOTIDE SEQUENCE</scope>
    <source>
        <strain evidence="2">Expedition CK06-06</strain>
    </source>
</reference>
<protein>
    <submittedName>
        <fullName evidence="2">Uncharacterized protein</fullName>
    </submittedName>
</protein>